<feature type="transmembrane region" description="Helical" evidence="1">
    <location>
        <begin position="14"/>
        <end position="34"/>
    </location>
</feature>
<feature type="transmembrane region" description="Helical" evidence="1">
    <location>
        <begin position="46"/>
        <end position="68"/>
    </location>
</feature>
<keyword evidence="1" id="KW-0812">Transmembrane</keyword>
<keyword evidence="1" id="KW-0472">Membrane</keyword>
<feature type="transmembrane region" description="Helical" evidence="1">
    <location>
        <begin position="80"/>
        <end position="102"/>
    </location>
</feature>
<evidence type="ECO:0000313" key="2">
    <source>
        <dbReference type="EMBL" id="QHT96096.1"/>
    </source>
</evidence>
<organism evidence="2">
    <name type="scientific">viral metagenome</name>
    <dbReference type="NCBI Taxonomy" id="1070528"/>
    <lineage>
        <taxon>unclassified sequences</taxon>
        <taxon>metagenomes</taxon>
        <taxon>organismal metagenomes</taxon>
    </lineage>
</organism>
<evidence type="ECO:0008006" key="3">
    <source>
        <dbReference type="Google" id="ProtNLM"/>
    </source>
</evidence>
<protein>
    <recommendedName>
        <fullName evidence="3">Transmembrane protein</fullName>
    </recommendedName>
</protein>
<dbReference type="AlphaFoldDB" id="A0A6C0IUM7"/>
<accession>A0A6C0IUM7</accession>
<evidence type="ECO:0000256" key="1">
    <source>
        <dbReference type="SAM" id="Phobius"/>
    </source>
</evidence>
<sequence length="111" mass="12634">MAFPTKMSQLCTPAYIYFLISVIAIAMTAIQNIGSKGIYRLGMFACRVPSCLAVFVFKVIYILFWTWILNLMCKDGHSGIAWFLVLIPFVLLFAIVGLAMMYQNNKDKKHK</sequence>
<proteinExistence type="predicted"/>
<keyword evidence="1" id="KW-1133">Transmembrane helix</keyword>
<dbReference type="EMBL" id="MN740252">
    <property type="protein sequence ID" value="QHT96096.1"/>
    <property type="molecule type" value="Genomic_DNA"/>
</dbReference>
<name>A0A6C0IUM7_9ZZZZ</name>
<reference evidence="2" key="1">
    <citation type="journal article" date="2020" name="Nature">
        <title>Giant virus diversity and host interactions through global metagenomics.</title>
        <authorList>
            <person name="Schulz F."/>
            <person name="Roux S."/>
            <person name="Paez-Espino D."/>
            <person name="Jungbluth S."/>
            <person name="Walsh D.A."/>
            <person name="Denef V.J."/>
            <person name="McMahon K.D."/>
            <person name="Konstantinidis K.T."/>
            <person name="Eloe-Fadrosh E.A."/>
            <person name="Kyrpides N.C."/>
            <person name="Woyke T."/>
        </authorList>
    </citation>
    <scope>NUCLEOTIDE SEQUENCE</scope>
    <source>
        <strain evidence="2">GVMAG-M-3300024301-20</strain>
    </source>
</reference>